<dbReference type="InterPro" id="IPR006311">
    <property type="entry name" value="TAT_signal"/>
</dbReference>
<dbReference type="EMBL" id="LVVZ01000016">
    <property type="protein sequence ID" value="OKL43896.1"/>
    <property type="molecule type" value="Genomic_DNA"/>
</dbReference>
<dbReference type="STRING" id="197461.A3843_11280"/>
<protein>
    <submittedName>
        <fullName evidence="1">Twin-arginine translocation pathway signal</fullName>
    </submittedName>
</protein>
<accession>A0A1U7JGL5</accession>
<sequence>METKGTPVTRRSLLQGLAGLAVMSALPGSNAFANAENTRLFQTNAFEPLFASAFRKPNGSYAFRVLREDGSSVFEAPLPDRGHSAAWHRETGRLVAFARRPGNFAMYVNVLTGHEPLMFTAPEGRHFYGHGVFSPDGRLLYAPENDWEAKRGVIGLYDMTGASPRRLGEMETHGVGPHDILISPQCGSLVVANGGIHTRPDRDREKLNLDSMIPSIAYLDPQSGDLLAHHQLADDLHQLSLRHMAADGHGQVWVGGQYQGDKSTLPPLVASFERDRDPWLHDLPVALKGQLNNYVGSVTASGDGDVVATSCPRGGKVLFWNAKSGDYIGVQEVADGCGIAPIDEEFFLISDGTGGLRFAQGSADYMELTGQIAGASWDNHLISL</sequence>
<dbReference type="InterPro" id="IPR008311">
    <property type="entry name" value="UCP028101"/>
</dbReference>
<organism evidence="1 2">
    <name type="scientific">Pseudovibrio exalbescens</name>
    <dbReference type="NCBI Taxonomy" id="197461"/>
    <lineage>
        <taxon>Bacteria</taxon>
        <taxon>Pseudomonadati</taxon>
        <taxon>Pseudomonadota</taxon>
        <taxon>Alphaproteobacteria</taxon>
        <taxon>Hyphomicrobiales</taxon>
        <taxon>Stappiaceae</taxon>
        <taxon>Pseudovibrio</taxon>
    </lineage>
</organism>
<comment type="caution">
    <text evidence="1">The sequence shown here is derived from an EMBL/GenBank/DDBJ whole genome shotgun (WGS) entry which is preliminary data.</text>
</comment>
<keyword evidence="2" id="KW-1185">Reference proteome</keyword>
<dbReference type="PIRSF" id="PIRSF028101">
    <property type="entry name" value="UCP028101"/>
    <property type="match status" value="1"/>
</dbReference>
<dbReference type="SUPFAM" id="SSF69322">
    <property type="entry name" value="Tricorn protease domain 2"/>
    <property type="match status" value="1"/>
</dbReference>
<evidence type="ECO:0000313" key="2">
    <source>
        <dbReference type="Proteomes" id="UP000185783"/>
    </source>
</evidence>
<name>A0A1U7JGL5_9HYPH</name>
<dbReference type="Pfam" id="PF07433">
    <property type="entry name" value="DUF1513"/>
    <property type="match status" value="1"/>
</dbReference>
<dbReference type="Proteomes" id="UP000185783">
    <property type="component" value="Unassembled WGS sequence"/>
</dbReference>
<dbReference type="AlphaFoldDB" id="A0A1U7JGL5"/>
<evidence type="ECO:0000313" key="1">
    <source>
        <dbReference type="EMBL" id="OKL43896.1"/>
    </source>
</evidence>
<gene>
    <name evidence="1" type="ORF">A3843_11280</name>
</gene>
<reference evidence="1 2" key="1">
    <citation type="submission" date="2016-03" db="EMBL/GenBank/DDBJ databases">
        <title>Genome sequence of Nesiotobacter sp. nov., a moderately halophilic alphaproteobacterium isolated from the Yellow Sea, China.</title>
        <authorList>
            <person name="Zhang G."/>
            <person name="Zhang R."/>
        </authorList>
    </citation>
    <scope>NUCLEOTIDE SEQUENCE [LARGE SCALE GENOMIC DNA]</scope>
    <source>
        <strain evidence="1 2">WB1-6</strain>
    </source>
</reference>
<dbReference type="PROSITE" id="PS51318">
    <property type="entry name" value="TAT"/>
    <property type="match status" value="1"/>
</dbReference>
<proteinExistence type="predicted"/>